<feature type="transmembrane region" description="Helical" evidence="1">
    <location>
        <begin position="20"/>
        <end position="46"/>
    </location>
</feature>
<dbReference type="AlphaFoldDB" id="A0A0F9C8R1"/>
<name>A0A0F9C8R1_9ZZZZ</name>
<dbReference type="EMBL" id="LAZR01034279">
    <property type="protein sequence ID" value="KKL45738.1"/>
    <property type="molecule type" value="Genomic_DNA"/>
</dbReference>
<organism evidence="2">
    <name type="scientific">marine sediment metagenome</name>
    <dbReference type="NCBI Taxonomy" id="412755"/>
    <lineage>
        <taxon>unclassified sequences</taxon>
        <taxon>metagenomes</taxon>
        <taxon>ecological metagenomes</taxon>
    </lineage>
</organism>
<proteinExistence type="predicted"/>
<reference evidence="2" key="1">
    <citation type="journal article" date="2015" name="Nature">
        <title>Complex archaea that bridge the gap between prokaryotes and eukaryotes.</title>
        <authorList>
            <person name="Spang A."/>
            <person name="Saw J.H."/>
            <person name="Jorgensen S.L."/>
            <person name="Zaremba-Niedzwiedzka K."/>
            <person name="Martijn J."/>
            <person name="Lind A.E."/>
            <person name="van Eijk R."/>
            <person name="Schleper C."/>
            <person name="Guy L."/>
            <person name="Ettema T.J."/>
        </authorList>
    </citation>
    <scope>NUCLEOTIDE SEQUENCE</scope>
</reference>
<comment type="caution">
    <text evidence="2">The sequence shown here is derived from an EMBL/GenBank/DDBJ whole genome shotgun (WGS) entry which is preliminary data.</text>
</comment>
<keyword evidence="1" id="KW-0472">Membrane</keyword>
<protein>
    <submittedName>
        <fullName evidence="2">Uncharacterized protein</fullName>
    </submittedName>
</protein>
<keyword evidence="1" id="KW-1133">Transmembrane helix</keyword>
<keyword evidence="1" id="KW-0812">Transmembrane</keyword>
<evidence type="ECO:0000256" key="1">
    <source>
        <dbReference type="SAM" id="Phobius"/>
    </source>
</evidence>
<accession>A0A0F9C8R1</accession>
<sequence length="55" mass="6121">MFGLLRSWWGIPSLNMKALWAVIAGLVGLCVLYTFIFLAYVGVLAYEVLGEVGLW</sequence>
<gene>
    <name evidence="2" type="ORF">LCGC14_2352610</name>
</gene>
<evidence type="ECO:0000313" key="2">
    <source>
        <dbReference type="EMBL" id="KKL45738.1"/>
    </source>
</evidence>